<name>A0A2W4ZQ78_9BACT</name>
<reference evidence="4 5" key="1">
    <citation type="submission" date="2017-08" db="EMBL/GenBank/DDBJ databases">
        <title>Infants hospitalized years apart are colonized by the same room-sourced microbial strains.</title>
        <authorList>
            <person name="Brooks B."/>
            <person name="Olm M.R."/>
            <person name="Firek B.A."/>
            <person name="Baker R."/>
            <person name="Thomas B.C."/>
            <person name="Morowitz M.J."/>
            <person name="Banfield J.F."/>
        </authorList>
    </citation>
    <scope>NUCLEOTIDE SEQUENCE [LARGE SCALE GENOMIC DNA]</scope>
    <source>
        <strain evidence="4">S2_018_000_R2_104</strain>
    </source>
</reference>
<comment type="similarity">
    <text evidence="1">Belongs to the AB hydrolase superfamily. AB hydrolase 2 family.</text>
</comment>
<evidence type="ECO:0000313" key="5">
    <source>
        <dbReference type="Proteomes" id="UP000249557"/>
    </source>
</evidence>
<accession>A0A2W4ZQ78</accession>
<dbReference type="Pfam" id="PF02230">
    <property type="entry name" value="Abhydrolase_2"/>
    <property type="match status" value="1"/>
</dbReference>
<gene>
    <name evidence="4" type="ORF">DI626_08255</name>
</gene>
<organism evidence="4 5">
    <name type="scientific">Micavibrio aeruginosavorus</name>
    <dbReference type="NCBI Taxonomy" id="349221"/>
    <lineage>
        <taxon>Bacteria</taxon>
        <taxon>Pseudomonadati</taxon>
        <taxon>Bdellovibrionota</taxon>
        <taxon>Bdellovibrionia</taxon>
        <taxon>Bdellovibrionales</taxon>
        <taxon>Pseudobdellovibrionaceae</taxon>
        <taxon>Micavibrio</taxon>
    </lineage>
</organism>
<proteinExistence type="inferred from homology"/>
<evidence type="ECO:0000256" key="1">
    <source>
        <dbReference type="ARBA" id="ARBA00006499"/>
    </source>
</evidence>
<evidence type="ECO:0000313" key="4">
    <source>
        <dbReference type="EMBL" id="PZO84523.1"/>
    </source>
</evidence>
<dbReference type="InterPro" id="IPR050565">
    <property type="entry name" value="LYPA1-2/EST-like"/>
</dbReference>
<dbReference type="PANTHER" id="PTHR10655:SF17">
    <property type="entry name" value="LYSOPHOSPHOLIPASE-LIKE PROTEIN 1"/>
    <property type="match status" value="1"/>
</dbReference>
<keyword evidence="2" id="KW-0378">Hydrolase</keyword>
<protein>
    <submittedName>
        <fullName evidence="4">Phospholipase</fullName>
    </submittedName>
</protein>
<dbReference type="InterPro" id="IPR003140">
    <property type="entry name" value="PLipase/COase/thioEstase"/>
</dbReference>
<dbReference type="AlphaFoldDB" id="A0A2W4ZQ78"/>
<dbReference type="SUPFAM" id="SSF53474">
    <property type="entry name" value="alpha/beta-Hydrolases"/>
    <property type="match status" value="1"/>
</dbReference>
<comment type="caution">
    <text evidence="4">The sequence shown here is derived from an EMBL/GenBank/DDBJ whole genome shotgun (WGS) entry which is preliminary data.</text>
</comment>
<dbReference type="EMBL" id="QFNK01000175">
    <property type="protein sequence ID" value="PZO84523.1"/>
    <property type="molecule type" value="Genomic_DNA"/>
</dbReference>
<dbReference type="Proteomes" id="UP000249557">
    <property type="component" value="Unassembled WGS sequence"/>
</dbReference>
<dbReference type="GO" id="GO:0016787">
    <property type="term" value="F:hydrolase activity"/>
    <property type="evidence" value="ECO:0007669"/>
    <property type="project" value="UniProtKB-KW"/>
</dbReference>
<evidence type="ECO:0000259" key="3">
    <source>
        <dbReference type="Pfam" id="PF02230"/>
    </source>
</evidence>
<dbReference type="Gene3D" id="3.40.50.1820">
    <property type="entry name" value="alpha/beta hydrolase"/>
    <property type="match status" value="1"/>
</dbReference>
<sequence>MQCLGVKERGCYRLPSSTIWKLFPVTLKTYTHSPFSGKKPASMAILLHGLGANGADLIDLARYWERALPDTVFVSPDAPFPCDMAPYGFQWFSLQDRAPESMLRGAKEAEPVLNEYINEMLQKYEIADEKLALIGFSQGTMMSLYAGPRRAKAIAGVLGYSGALLGAESLATEGKHKIPVHLVHGDMDSVVPLQAYHMAKAALEENGFPVTGGVSRGLAHSIDEDGIESGAEFLTEIL</sequence>
<dbReference type="PANTHER" id="PTHR10655">
    <property type="entry name" value="LYSOPHOSPHOLIPASE-RELATED"/>
    <property type="match status" value="1"/>
</dbReference>
<feature type="domain" description="Phospholipase/carboxylesterase/thioesterase" evidence="3">
    <location>
        <begin position="38"/>
        <end position="235"/>
    </location>
</feature>
<dbReference type="InterPro" id="IPR029058">
    <property type="entry name" value="AB_hydrolase_fold"/>
</dbReference>
<evidence type="ECO:0000256" key="2">
    <source>
        <dbReference type="ARBA" id="ARBA00022801"/>
    </source>
</evidence>